<gene>
    <name evidence="1" type="ORF">COW80_03325</name>
</gene>
<protein>
    <submittedName>
        <fullName evidence="1">Uncharacterized protein</fullName>
    </submittedName>
</protein>
<feature type="non-terminal residue" evidence="1">
    <location>
        <position position="1"/>
    </location>
</feature>
<sequence>LIQTMGLLEREAITAASHPFSYLNKKFPLKNIITPNFIFKEWHFMKETEIKTTLSADWAGLPSATF</sequence>
<organism evidence="1 2">
    <name type="scientific">Candidatus Beckwithbacteria bacterium CG22_combo_CG10-13_8_21_14_all_01_47_9</name>
    <dbReference type="NCBI Taxonomy" id="1974496"/>
    <lineage>
        <taxon>Bacteria</taxon>
        <taxon>Candidatus Beckwithiibacteriota</taxon>
    </lineage>
</organism>
<dbReference type="EMBL" id="PCTU01000085">
    <property type="protein sequence ID" value="PIP87880.1"/>
    <property type="molecule type" value="Genomic_DNA"/>
</dbReference>
<reference evidence="1 2" key="1">
    <citation type="submission" date="2017-09" db="EMBL/GenBank/DDBJ databases">
        <title>Depth-based differentiation of microbial function through sediment-hosted aquifers and enrichment of novel symbionts in the deep terrestrial subsurface.</title>
        <authorList>
            <person name="Probst A.J."/>
            <person name="Ladd B."/>
            <person name="Jarett J.K."/>
            <person name="Geller-Mcgrath D.E."/>
            <person name="Sieber C.M."/>
            <person name="Emerson J.B."/>
            <person name="Anantharaman K."/>
            <person name="Thomas B.C."/>
            <person name="Malmstrom R."/>
            <person name="Stieglmeier M."/>
            <person name="Klingl A."/>
            <person name="Woyke T."/>
            <person name="Ryan C.M."/>
            <person name="Banfield J.F."/>
        </authorList>
    </citation>
    <scope>NUCLEOTIDE SEQUENCE [LARGE SCALE GENOMIC DNA]</scope>
    <source>
        <strain evidence="1">CG22_combo_CG10-13_8_21_14_all_01_47_9</strain>
    </source>
</reference>
<dbReference type="AlphaFoldDB" id="A0A2H0E235"/>
<proteinExistence type="predicted"/>
<evidence type="ECO:0000313" key="1">
    <source>
        <dbReference type="EMBL" id="PIP87880.1"/>
    </source>
</evidence>
<dbReference type="Proteomes" id="UP000229981">
    <property type="component" value="Unassembled WGS sequence"/>
</dbReference>
<name>A0A2H0E235_9BACT</name>
<evidence type="ECO:0000313" key="2">
    <source>
        <dbReference type="Proteomes" id="UP000229981"/>
    </source>
</evidence>
<accession>A0A2H0E235</accession>
<comment type="caution">
    <text evidence="1">The sequence shown here is derived from an EMBL/GenBank/DDBJ whole genome shotgun (WGS) entry which is preliminary data.</text>
</comment>